<keyword evidence="2" id="KW-1185">Reference proteome</keyword>
<organism evidence="1 2">
    <name type="scientific">Bifidobacterium oedipodis</name>
    <dbReference type="NCBI Taxonomy" id="2675322"/>
    <lineage>
        <taxon>Bacteria</taxon>
        <taxon>Bacillati</taxon>
        <taxon>Actinomycetota</taxon>
        <taxon>Actinomycetes</taxon>
        <taxon>Bifidobacteriales</taxon>
        <taxon>Bifidobacteriaceae</taxon>
        <taxon>Bifidobacterium</taxon>
    </lineage>
</organism>
<protein>
    <submittedName>
        <fullName evidence="1">Uncharacterized protein</fullName>
    </submittedName>
</protein>
<evidence type="ECO:0000313" key="2">
    <source>
        <dbReference type="Proteomes" id="UP000532194"/>
    </source>
</evidence>
<proteinExistence type="predicted"/>
<dbReference type="AlphaFoldDB" id="A0A7Y0EQW2"/>
<dbReference type="Proteomes" id="UP000532194">
    <property type="component" value="Unassembled WGS sequence"/>
</dbReference>
<reference evidence="1 2" key="1">
    <citation type="submission" date="2020-02" db="EMBL/GenBank/DDBJ databases">
        <title>Characterization of phylogenetic diversity of novel bifidobacterial species isolated in Czech ZOOs.</title>
        <authorList>
            <person name="Lugli G.A."/>
            <person name="Vera N.B."/>
            <person name="Ventura M."/>
        </authorList>
    </citation>
    <scope>NUCLEOTIDE SEQUENCE [LARGE SCALE GENOMIC DNA]</scope>
    <source>
        <strain evidence="1 2">DSM 109957</strain>
    </source>
</reference>
<comment type="caution">
    <text evidence="1">The sequence shown here is derived from an EMBL/GenBank/DDBJ whole genome shotgun (WGS) entry which is preliminary data.</text>
</comment>
<sequence>MGHQQHRCLMGIHLSRDGLWVGRFCHKDGSAGTEAHRASSSAGSRRAVCGWSSWVIRMAPLGESPLGFRYSSSRRALVIFRRKIGARHAV</sequence>
<gene>
    <name evidence="1" type="ORF">G1C95_1955</name>
</gene>
<evidence type="ECO:0000313" key="1">
    <source>
        <dbReference type="EMBL" id="NMM94767.1"/>
    </source>
</evidence>
<dbReference type="EMBL" id="JAAIII010000006">
    <property type="protein sequence ID" value="NMM94767.1"/>
    <property type="molecule type" value="Genomic_DNA"/>
</dbReference>
<name>A0A7Y0EQW2_9BIFI</name>
<accession>A0A7Y0EQW2</accession>